<dbReference type="GO" id="GO:0005886">
    <property type="term" value="C:plasma membrane"/>
    <property type="evidence" value="ECO:0007669"/>
    <property type="project" value="UniProtKB-SubCell"/>
</dbReference>
<gene>
    <name evidence="9" type="ORF">KP77_32560</name>
</gene>
<evidence type="ECO:0000256" key="5">
    <source>
        <dbReference type="ARBA" id="ARBA00022989"/>
    </source>
</evidence>
<dbReference type="OrthoDB" id="2360475at2"/>
<dbReference type="AlphaFoldDB" id="A0A0C2QZS9"/>
<keyword evidence="6 7" id="KW-0472">Membrane</keyword>
<organism evidence="9 10">
    <name type="scientific">Jeotgalibacillus alimentarius</name>
    <dbReference type="NCBI Taxonomy" id="135826"/>
    <lineage>
        <taxon>Bacteria</taxon>
        <taxon>Bacillati</taxon>
        <taxon>Bacillota</taxon>
        <taxon>Bacilli</taxon>
        <taxon>Bacillales</taxon>
        <taxon>Caryophanaceae</taxon>
        <taxon>Jeotgalibacillus</taxon>
    </lineage>
</organism>
<comment type="similarity">
    <text evidence="2">Belongs to the CpsC/CapA family.</text>
</comment>
<dbReference type="Pfam" id="PF02706">
    <property type="entry name" value="Wzz"/>
    <property type="match status" value="1"/>
</dbReference>
<dbReference type="PATRIC" id="fig|135826.4.peg.3234"/>
<dbReference type="GO" id="GO:0004713">
    <property type="term" value="F:protein tyrosine kinase activity"/>
    <property type="evidence" value="ECO:0007669"/>
    <property type="project" value="TreeGrafter"/>
</dbReference>
<proteinExistence type="inferred from homology"/>
<dbReference type="InterPro" id="IPR050445">
    <property type="entry name" value="Bact_polysacc_biosynth/exp"/>
</dbReference>
<comment type="subcellular location">
    <subcellularLocation>
        <location evidence="1">Cell membrane</location>
        <topology evidence="1">Multi-pass membrane protein</topology>
    </subcellularLocation>
</comment>
<evidence type="ECO:0000259" key="8">
    <source>
        <dbReference type="Pfam" id="PF02706"/>
    </source>
</evidence>
<evidence type="ECO:0000256" key="6">
    <source>
        <dbReference type="ARBA" id="ARBA00023136"/>
    </source>
</evidence>
<feature type="domain" description="Polysaccharide chain length determinant N-terminal" evidence="8">
    <location>
        <begin position="6"/>
        <end position="91"/>
    </location>
</feature>
<evidence type="ECO:0000256" key="1">
    <source>
        <dbReference type="ARBA" id="ARBA00004651"/>
    </source>
</evidence>
<sequence>MEQSLKIREFWSVIKSRIIFIMVAGIIFALLGGAISAYMVDPSYEASRKIVVNNQAEQLDYNTVMTNFQYANTYSDFIYSEVVLEKVISDLSLDTSVKELEKQIDVTSKNESQVITITVKDADYERAVKIVNATATVFQNRVKEIMRLDNVMLFPPAEIKANAESSSPGTMLFIVVGMVAGVGIGLSIAFVQKLFSTTIDSEKEAVTLLEGPVLGTVSKERHKQMKEMTGAKDAQRVYSTYKNLGREAE</sequence>
<evidence type="ECO:0000256" key="3">
    <source>
        <dbReference type="ARBA" id="ARBA00022475"/>
    </source>
</evidence>
<name>A0A0C2QZS9_9BACL</name>
<feature type="transmembrane region" description="Helical" evidence="7">
    <location>
        <begin position="20"/>
        <end position="40"/>
    </location>
</feature>
<keyword evidence="10" id="KW-1185">Reference proteome</keyword>
<keyword evidence="3" id="KW-1003">Cell membrane</keyword>
<dbReference type="EMBL" id="JXRQ01000029">
    <property type="protein sequence ID" value="KIL43550.1"/>
    <property type="molecule type" value="Genomic_DNA"/>
</dbReference>
<dbReference type="STRING" id="135826.KP77_32560"/>
<dbReference type="InterPro" id="IPR003856">
    <property type="entry name" value="LPS_length_determ_N"/>
</dbReference>
<dbReference type="PANTHER" id="PTHR32309:SF13">
    <property type="entry name" value="FERRIC ENTEROBACTIN TRANSPORT PROTEIN FEPE"/>
    <property type="match status" value="1"/>
</dbReference>
<protein>
    <recommendedName>
        <fullName evidence="8">Polysaccharide chain length determinant N-terminal domain-containing protein</fullName>
    </recommendedName>
</protein>
<accession>A0A0C2QZS9</accession>
<reference evidence="9 10" key="1">
    <citation type="submission" date="2015-01" db="EMBL/GenBank/DDBJ databases">
        <title>Genome sequence of Jeotgalibacillus alimentarius.</title>
        <authorList>
            <person name="Goh K.M."/>
            <person name="Chan K.-G."/>
            <person name="Yaakop A.S."/>
            <person name="Ee R."/>
            <person name="Gan H.M."/>
            <person name="Chan C.S."/>
        </authorList>
    </citation>
    <scope>NUCLEOTIDE SEQUENCE [LARGE SCALE GENOMIC DNA]</scope>
    <source>
        <strain evidence="9 10">YKJ-13</strain>
    </source>
</reference>
<feature type="transmembrane region" description="Helical" evidence="7">
    <location>
        <begin position="171"/>
        <end position="191"/>
    </location>
</feature>
<comment type="caution">
    <text evidence="9">The sequence shown here is derived from an EMBL/GenBank/DDBJ whole genome shotgun (WGS) entry which is preliminary data.</text>
</comment>
<evidence type="ECO:0000313" key="9">
    <source>
        <dbReference type="EMBL" id="KIL43550.1"/>
    </source>
</evidence>
<dbReference type="RefSeq" id="WP_041123736.1">
    <property type="nucleotide sequence ID" value="NZ_JXRQ01000029.1"/>
</dbReference>
<evidence type="ECO:0000256" key="7">
    <source>
        <dbReference type="SAM" id="Phobius"/>
    </source>
</evidence>
<evidence type="ECO:0000313" key="10">
    <source>
        <dbReference type="Proteomes" id="UP000031950"/>
    </source>
</evidence>
<dbReference type="Proteomes" id="UP000031950">
    <property type="component" value="Unassembled WGS sequence"/>
</dbReference>
<dbReference type="PANTHER" id="PTHR32309">
    <property type="entry name" value="TYROSINE-PROTEIN KINASE"/>
    <property type="match status" value="1"/>
</dbReference>
<keyword evidence="5 7" id="KW-1133">Transmembrane helix</keyword>
<evidence type="ECO:0000256" key="2">
    <source>
        <dbReference type="ARBA" id="ARBA00006683"/>
    </source>
</evidence>
<keyword evidence="4 7" id="KW-0812">Transmembrane</keyword>
<evidence type="ECO:0000256" key="4">
    <source>
        <dbReference type="ARBA" id="ARBA00022692"/>
    </source>
</evidence>